<dbReference type="Pfam" id="PF10400">
    <property type="entry name" value="Vir_act_alpha_C"/>
    <property type="match status" value="1"/>
</dbReference>
<evidence type="ECO:0000259" key="2">
    <source>
        <dbReference type="Pfam" id="PF10400"/>
    </source>
</evidence>
<dbReference type="Gene3D" id="1.10.10.10">
    <property type="entry name" value="Winged helix-like DNA-binding domain superfamily/Winged helix DNA-binding domain"/>
    <property type="match status" value="1"/>
</dbReference>
<dbReference type="InterPro" id="IPR036390">
    <property type="entry name" value="WH_DNA-bd_sf"/>
</dbReference>
<gene>
    <name evidence="3" type="ORF">EV644_109100</name>
</gene>
<name>A0ABY2BGX7_9ACTN</name>
<dbReference type="PANTHER" id="PTHR43252:SF6">
    <property type="entry name" value="NEGATIVE TRANSCRIPTION REGULATOR PADR"/>
    <property type="match status" value="1"/>
</dbReference>
<sequence length="172" mass="18947">MQALFLALLADEGRHGYEIKQALEQEFGELLPALNAGQIYSTLSRLERDGLVVGQSVAGDGRRKRVYELTESGRAALAGWIETPIPGTRLKDEFFMKLVILASAGLAEPSTLIAAQRREYLQSLRDLDGVLTANGNRPAAELLVEGAVLHLKADLEWLDLIEQRLPTREGPR</sequence>
<dbReference type="Pfam" id="PF03551">
    <property type="entry name" value="PadR"/>
    <property type="match status" value="1"/>
</dbReference>
<proteinExistence type="predicted"/>
<reference evidence="3 4" key="1">
    <citation type="journal article" date="2015" name="Stand. Genomic Sci.">
        <title>Genomic Encyclopedia of Bacterial and Archaeal Type Strains, Phase III: the genomes of soil and plant-associated and newly described type strains.</title>
        <authorList>
            <person name="Whitman W.B."/>
            <person name="Woyke T."/>
            <person name="Klenk H.P."/>
            <person name="Zhou Y."/>
            <person name="Lilburn T.G."/>
            <person name="Beck B.J."/>
            <person name="De Vos P."/>
            <person name="Vandamme P."/>
            <person name="Eisen J.A."/>
            <person name="Garrity G."/>
            <person name="Hugenholtz P."/>
            <person name="Kyrpides N.C."/>
        </authorList>
    </citation>
    <scope>NUCLEOTIDE SEQUENCE [LARGE SCALE GENOMIC DNA]</scope>
    <source>
        <strain evidence="3 4">VKM Ac-2538</strain>
    </source>
</reference>
<dbReference type="GO" id="GO:0003677">
    <property type="term" value="F:DNA binding"/>
    <property type="evidence" value="ECO:0007669"/>
    <property type="project" value="UniProtKB-KW"/>
</dbReference>
<dbReference type="Proteomes" id="UP000295818">
    <property type="component" value="Unassembled WGS sequence"/>
</dbReference>
<dbReference type="EMBL" id="SLWM01000009">
    <property type="protein sequence ID" value="TCO20081.1"/>
    <property type="molecule type" value="Genomic_DNA"/>
</dbReference>
<protein>
    <submittedName>
        <fullName evidence="3">DNA-binding PadR family transcriptional regulator</fullName>
    </submittedName>
</protein>
<dbReference type="InterPro" id="IPR018309">
    <property type="entry name" value="Tscrpt_reg_PadR_C"/>
</dbReference>
<dbReference type="SUPFAM" id="SSF46785">
    <property type="entry name" value="Winged helix' DNA-binding domain"/>
    <property type="match status" value="1"/>
</dbReference>
<feature type="domain" description="Transcription regulator PadR C-terminal" evidence="2">
    <location>
        <begin position="90"/>
        <end position="165"/>
    </location>
</feature>
<evidence type="ECO:0000259" key="1">
    <source>
        <dbReference type="Pfam" id="PF03551"/>
    </source>
</evidence>
<comment type="caution">
    <text evidence="3">The sequence shown here is derived from an EMBL/GenBank/DDBJ whole genome shotgun (WGS) entry which is preliminary data.</text>
</comment>
<dbReference type="InterPro" id="IPR005149">
    <property type="entry name" value="Tscrpt_reg_PadR_N"/>
</dbReference>
<keyword evidence="3" id="KW-0238">DNA-binding</keyword>
<feature type="domain" description="Transcription regulator PadR N-terminal" evidence="1">
    <location>
        <begin position="6"/>
        <end position="78"/>
    </location>
</feature>
<accession>A0ABY2BGX7</accession>
<keyword evidence="4" id="KW-1185">Reference proteome</keyword>
<dbReference type="RefSeq" id="WP_132191008.1">
    <property type="nucleotide sequence ID" value="NZ_SLWM01000009.1"/>
</dbReference>
<dbReference type="PANTHER" id="PTHR43252">
    <property type="entry name" value="TRANSCRIPTIONAL REGULATOR YQJI"/>
    <property type="match status" value="1"/>
</dbReference>
<evidence type="ECO:0000313" key="3">
    <source>
        <dbReference type="EMBL" id="TCO20081.1"/>
    </source>
</evidence>
<dbReference type="InterPro" id="IPR036388">
    <property type="entry name" value="WH-like_DNA-bd_sf"/>
</dbReference>
<evidence type="ECO:0000313" key="4">
    <source>
        <dbReference type="Proteomes" id="UP000295818"/>
    </source>
</evidence>
<organism evidence="3 4">
    <name type="scientific">Kribbella orskensis</name>
    <dbReference type="NCBI Taxonomy" id="2512216"/>
    <lineage>
        <taxon>Bacteria</taxon>
        <taxon>Bacillati</taxon>
        <taxon>Actinomycetota</taxon>
        <taxon>Actinomycetes</taxon>
        <taxon>Propionibacteriales</taxon>
        <taxon>Kribbellaceae</taxon>
        <taxon>Kribbella</taxon>
    </lineage>
</organism>